<feature type="compositionally biased region" description="Low complexity" evidence="1">
    <location>
        <begin position="36"/>
        <end position="49"/>
    </location>
</feature>
<dbReference type="Proteomes" id="UP001251528">
    <property type="component" value="Unassembled WGS sequence"/>
</dbReference>
<proteinExistence type="predicted"/>
<feature type="chain" id="PRO_5042530162" evidence="2">
    <location>
        <begin position="26"/>
        <end position="68"/>
    </location>
</feature>
<gene>
    <name evidence="3" type="ORF">QQS21_010429</name>
</gene>
<evidence type="ECO:0000313" key="3">
    <source>
        <dbReference type="EMBL" id="KAK2591877.1"/>
    </source>
</evidence>
<keyword evidence="4" id="KW-1185">Reference proteome</keyword>
<accession>A0AAJ0CHQ3</accession>
<evidence type="ECO:0000256" key="2">
    <source>
        <dbReference type="SAM" id="SignalP"/>
    </source>
</evidence>
<keyword evidence="2" id="KW-0732">Signal</keyword>
<evidence type="ECO:0000256" key="1">
    <source>
        <dbReference type="SAM" id="MobiDB-lite"/>
    </source>
</evidence>
<protein>
    <submittedName>
        <fullName evidence="3">Uncharacterized protein</fullName>
    </submittedName>
</protein>
<dbReference type="AlphaFoldDB" id="A0AAJ0CHQ3"/>
<organism evidence="3 4">
    <name type="scientific">Conoideocrella luteorostrata</name>
    <dbReference type="NCBI Taxonomy" id="1105319"/>
    <lineage>
        <taxon>Eukaryota</taxon>
        <taxon>Fungi</taxon>
        <taxon>Dikarya</taxon>
        <taxon>Ascomycota</taxon>
        <taxon>Pezizomycotina</taxon>
        <taxon>Sordariomycetes</taxon>
        <taxon>Hypocreomycetidae</taxon>
        <taxon>Hypocreales</taxon>
        <taxon>Clavicipitaceae</taxon>
        <taxon>Conoideocrella</taxon>
    </lineage>
</organism>
<dbReference type="EMBL" id="JASWJB010000303">
    <property type="protein sequence ID" value="KAK2591877.1"/>
    <property type="molecule type" value="Genomic_DNA"/>
</dbReference>
<name>A0AAJ0CHQ3_9HYPO</name>
<reference evidence="3" key="1">
    <citation type="submission" date="2023-06" db="EMBL/GenBank/DDBJ databases">
        <title>Conoideocrella luteorostrata (Hypocreales: Clavicipitaceae), a potential biocontrol fungus for elongate hemlock scale in United States Christmas tree production areas.</title>
        <authorList>
            <person name="Barrett H."/>
            <person name="Lovett B."/>
            <person name="Macias A.M."/>
            <person name="Stajich J.E."/>
            <person name="Kasson M.T."/>
        </authorList>
    </citation>
    <scope>NUCLEOTIDE SEQUENCE</scope>
    <source>
        <strain evidence="3">ARSEF 14590</strain>
    </source>
</reference>
<comment type="caution">
    <text evidence="3">The sequence shown here is derived from an EMBL/GenBank/DDBJ whole genome shotgun (WGS) entry which is preliminary data.</text>
</comment>
<feature type="region of interest" description="Disordered" evidence="1">
    <location>
        <begin position="34"/>
        <end position="56"/>
    </location>
</feature>
<evidence type="ECO:0000313" key="4">
    <source>
        <dbReference type="Proteomes" id="UP001251528"/>
    </source>
</evidence>
<feature type="signal peptide" evidence="2">
    <location>
        <begin position="1"/>
        <end position="25"/>
    </location>
</feature>
<sequence length="68" mass="7030">MCLFVTATAMRTFILIVPFLGLALAAVAKPEQDHATTSTSPLGTSPPTGDIGIPSSLIGEPLFEIKSS</sequence>